<evidence type="ECO:0000256" key="2">
    <source>
        <dbReference type="ARBA" id="ARBA00024195"/>
    </source>
</evidence>
<protein>
    <submittedName>
        <fullName evidence="4">Trypsin-3-like</fullName>
    </submittedName>
</protein>
<dbReference type="PANTHER" id="PTHR24256">
    <property type="entry name" value="TRYPTASE-RELATED"/>
    <property type="match status" value="1"/>
</dbReference>
<gene>
    <name evidence="4" type="primary">LOC114344919</name>
</gene>
<keyword evidence="1" id="KW-1015">Disulfide bond</keyword>
<comment type="similarity">
    <text evidence="2">Belongs to the peptidase S1 family. CLIP subfamily.</text>
</comment>
<dbReference type="InterPro" id="IPR009003">
    <property type="entry name" value="Peptidase_S1_PA"/>
</dbReference>
<dbReference type="InParanoid" id="A0A6P7GZG5"/>
<dbReference type="PROSITE" id="PS50240">
    <property type="entry name" value="TRYPSIN_DOM"/>
    <property type="match status" value="1"/>
</dbReference>
<dbReference type="GO" id="GO:0006508">
    <property type="term" value="P:proteolysis"/>
    <property type="evidence" value="ECO:0007669"/>
    <property type="project" value="InterPro"/>
</dbReference>
<name>A0A6P7GZG5_DIAVI</name>
<sequence length="323" mass="36605">MCYRPVCCSPCSVMACYPLCYPCCQPCCPPSCPPKEVQNRSKLLAPPTEPRPPLKCKRIQPCYYSKPSDPRYKTIKFDEKMQITTNYCPFLMLGYHSLCRTLIYKCYFNDVETDKPQFLRAGVIDVNDVSNEQVRYIDSIIINPEFKRSAIYKLYNDIALVKVTEDFNFNKFVSPVCLYTSSENPDEQGIHTGWGYTDWSEKQTHMIRLYLDFDSNESCNNTLFPMAESVISEGIEKNKIVCAGGKKGGCQVESGGPLQIYRNDSNEKPCMYDTVGVSSYGLGVCNRFGLPTAFTRISNYITWIQVNVWPQVDLSTDGSPTAA</sequence>
<accession>A0A6P7GZG5</accession>
<dbReference type="GO" id="GO:0004252">
    <property type="term" value="F:serine-type endopeptidase activity"/>
    <property type="evidence" value="ECO:0007669"/>
    <property type="project" value="InterPro"/>
</dbReference>
<proteinExistence type="inferred from homology"/>
<organism evidence="4">
    <name type="scientific">Diabrotica virgifera virgifera</name>
    <name type="common">western corn rootworm</name>
    <dbReference type="NCBI Taxonomy" id="50390"/>
    <lineage>
        <taxon>Eukaryota</taxon>
        <taxon>Metazoa</taxon>
        <taxon>Ecdysozoa</taxon>
        <taxon>Arthropoda</taxon>
        <taxon>Hexapoda</taxon>
        <taxon>Insecta</taxon>
        <taxon>Pterygota</taxon>
        <taxon>Neoptera</taxon>
        <taxon>Endopterygota</taxon>
        <taxon>Coleoptera</taxon>
        <taxon>Polyphaga</taxon>
        <taxon>Cucujiformia</taxon>
        <taxon>Chrysomeloidea</taxon>
        <taxon>Chrysomelidae</taxon>
        <taxon>Galerucinae</taxon>
        <taxon>Diabroticina</taxon>
        <taxon>Diabroticites</taxon>
        <taxon>Diabrotica</taxon>
    </lineage>
</organism>
<feature type="domain" description="Peptidase S1" evidence="3">
    <location>
        <begin position="74"/>
        <end position="309"/>
    </location>
</feature>
<dbReference type="InterPro" id="IPR051487">
    <property type="entry name" value="Ser/Thr_Proteases_Immune/Dev"/>
</dbReference>
<dbReference type="Pfam" id="PF00089">
    <property type="entry name" value="Trypsin"/>
    <property type="match status" value="1"/>
</dbReference>
<dbReference type="RefSeq" id="XP_028151542.1">
    <property type="nucleotide sequence ID" value="XM_028295741.1"/>
</dbReference>
<dbReference type="SUPFAM" id="SSF50494">
    <property type="entry name" value="Trypsin-like serine proteases"/>
    <property type="match status" value="1"/>
</dbReference>
<dbReference type="InterPro" id="IPR043504">
    <property type="entry name" value="Peptidase_S1_PA_chymotrypsin"/>
</dbReference>
<reference evidence="4" key="1">
    <citation type="submission" date="2025-08" db="UniProtKB">
        <authorList>
            <consortium name="RefSeq"/>
        </authorList>
    </citation>
    <scope>IDENTIFICATION</scope>
    <source>
        <tissue evidence="4">Whole insect</tissue>
    </source>
</reference>
<evidence type="ECO:0000313" key="4">
    <source>
        <dbReference type="RefSeq" id="XP_028151542.1"/>
    </source>
</evidence>
<dbReference type="Gene3D" id="2.40.10.10">
    <property type="entry name" value="Trypsin-like serine proteases"/>
    <property type="match status" value="1"/>
</dbReference>
<dbReference type="InterPro" id="IPR001254">
    <property type="entry name" value="Trypsin_dom"/>
</dbReference>
<evidence type="ECO:0000256" key="1">
    <source>
        <dbReference type="ARBA" id="ARBA00023157"/>
    </source>
</evidence>
<dbReference type="PROSITE" id="PS51257">
    <property type="entry name" value="PROKAR_LIPOPROTEIN"/>
    <property type="match status" value="1"/>
</dbReference>
<dbReference type="SMART" id="SM00020">
    <property type="entry name" value="Tryp_SPc"/>
    <property type="match status" value="1"/>
</dbReference>
<evidence type="ECO:0000259" key="3">
    <source>
        <dbReference type="PROSITE" id="PS50240"/>
    </source>
</evidence>
<dbReference type="AlphaFoldDB" id="A0A6P7GZG5"/>